<sequence>NVENARRAVASNTGEEKKSMRKHILKAVAAKMTLCVSSSIVRLAGIWGSSLLETFKFKLFIKFCLVGINMQAFLKGSTSVKPQKDKATASSSGENKRQKAVPWVEKYRPKCVDEVAFQEEVVAVLKKSLEGADLPNLLFYGPPGTGKTSTILAAARELYGPVLYRQRVLELNASDERGIQVIREKVKNFAQLTVAGTRSDGKSCPPFKIIILDEADSMTGAAQAALRRTMEKESRTTRFCLICNYVSRIIEPLTSRCSKFRFKPLTNQIQQERLVEICEKENLKYSKEGIDALVKVSEGDLRKAITLLQSTARLSAEKDITESIVIEIAGVVPPKVIENLLQTCYKGNFEKLEIAVKNMIDEGYAATQILSQFHDLIIEEKLGDKQKSVIAEKMAVVDKCLVDGADEYLQLLNLCSVIMQQATQSS</sequence>
<comment type="caution">
    <text evidence="14">The sequence shown here is derived from an EMBL/GenBank/DDBJ whole genome shotgun (WGS) entry which is preliminary data.</text>
</comment>
<feature type="non-terminal residue" evidence="14">
    <location>
        <position position="1"/>
    </location>
</feature>
<dbReference type="InterPro" id="IPR047854">
    <property type="entry name" value="RFC_lid"/>
</dbReference>
<evidence type="ECO:0000256" key="10">
    <source>
        <dbReference type="ARBA" id="ARBA00070186"/>
    </source>
</evidence>
<keyword evidence="12" id="KW-0472">Membrane</keyword>
<keyword evidence="5" id="KW-0067">ATP-binding</keyword>
<dbReference type="Gene3D" id="1.10.8.60">
    <property type="match status" value="1"/>
</dbReference>
<evidence type="ECO:0000256" key="4">
    <source>
        <dbReference type="ARBA" id="ARBA00022741"/>
    </source>
</evidence>
<dbReference type="InterPro" id="IPR013748">
    <property type="entry name" value="Rep_factorC_C"/>
</dbReference>
<dbReference type="NCBIfam" id="NF001679">
    <property type="entry name" value="PRK00440.1"/>
    <property type="match status" value="1"/>
</dbReference>
<protein>
    <recommendedName>
        <fullName evidence="10">Replication factor C subunit 4</fullName>
    </recommendedName>
    <alternativeName>
        <fullName evidence="11">Activator 1 subunit 4</fullName>
    </alternativeName>
</protein>
<comment type="similarity">
    <text evidence="2">Belongs to the activator 1 small subunits family.</text>
</comment>
<dbReference type="GO" id="GO:0006281">
    <property type="term" value="P:DNA repair"/>
    <property type="evidence" value="ECO:0007669"/>
    <property type="project" value="TreeGrafter"/>
</dbReference>
<dbReference type="PANTHER" id="PTHR11669">
    <property type="entry name" value="REPLICATION FACTOR C / DNA POLYMERASE III GAMMA-TAU SUBUNIT"/>
    <property type="match status" value="1"/>
</dbReference>
<keyword evidence="12" id="KW-0812">Transmembrane</keyword>
<dbReference type="FunFam" id="1.20.272.10:FF:000010">
    <property type="entry name" value="Replication factor C subunit 4"/>
    <property type="match status" value="1"/>
</dbReference>
<reference evidence="14" key="1">
    <citation type="submission" date="2023-06" db="EMBL/GenBank/DDBJ databases">
        <title>Male Hemibagrus guttatus genome.</title>
        <authorList>
            <person name="Bian C."/>
        </authorList>
    </citation>
    <scope>NUCLEOTIDE SEQUENCE</scope>
    <source>
        <strain evidence="14">Male_cb2023</strain>
        <tissue evidence="14">Muscle</tissue>
    </source>
</reference>
<evidence type="ECO:0000259" key="13">
    <source>
        <dbReference type="SMART" id="SM00382"/>
    </source>
</evidence>
<keyword evidence="3" id="KW-0235">DNA replication</keyword>
<feature type="transmembrane region" description="Helical" evidence="12">
    <location>
        <begin position="28"/>
        <end position="49"/>
    </location>
</feature>
<dbReference type="Gene3D" id="3.40.50.300">
    <property type="entry name" value="P-loop containing nucleotide triphosphate hydrolases"/>
    <property type="match status" value="1"/>
</dbReference>
<gene>
    <name evidence="14" type="ORF">QTP70_016037</name>
</gene>
<dbReference type="CDD" id="cd00009">
    <property type="entry name" value="AAA"/>
    <property type="match status" value="1"/>
</dbReference>
<keyword evidence="12" id="KW-1133">Transmembrane helix</keyword>
<dbReference type="GO" id="GO:0003677">
    <property type="term" value="F:DNA binding"/>
    <property type="evidence" value="ECO:0007669"/>
    <property type="project" value="InterPro"/>
</dbReference>
<evidence type="ECO:0000256" key="9">
    <source>
        <dbReference type="ARBA" id="ARBA00064945"/>
    </source>
</evidence>
<dbReference type="EMBL" id="JAUCMX010000010">
    <property type="protein sequence ID" value="KAK3533320.1"/>
    <property type="molecule type" value="Genomic_DNA"/>
</dbReference>
<dbReference type="SUPFAM" id="SSF52540">
    <property type="entry name" value="P-loop containing nucleoside triphosphate hydrolases"/>
    <property type="match status" value="1"/>
</dbReference>
<dbReference type="Pfam" id="PF00004">
    <property type="entry name" value="AAA"/>
    <property type="match status" value="1"/>
</dbReference>
<keyword evidence="4" id="KW-0547">Nucleotide-binding</keyword>
<feature type="domain" description="AAA+ ATPase" evidence="13">
    <location>
        <begin position="133"/>
        <end position="265"/>
    </location>
</feature>
<dbReference type="Pfam" id="PF08542">
    <property type="entry name" value="Rep_fac_C"/>
    <property type="match status" value="1"/>
</dbReference>
<dbReference type="CDD" id="cd18140">
    <property type="entry name" value="HLD_clamp_RFC"/>
    <property type="match status" value="1"/>
</dbReference>
<evidence type="ECO:0000256" key="6">
    <source>
        <dbReference type="ARBA" id="ARBA00022990"/>
    </source>
</evidence>
<dbReference type="Gene3D" id="1.20.272.10">
    <property type="match status" value="1"/>
</dbReference>
<organism evidence="14 15">
    <name type="scientific">Hemibagrus guttatus</name>
    <dbReference type="NCBI Taxonomy" id="175788"/>
    <lineage>
        <taxon>Eukaryota</taxon>
        <taxon>Metazoa</taxon>
        <taxon>Chordata</taxon>
        <taxon>Craniata</taxon>
        <taxon>Vertebrata</taxon>
        <taxon>Euteleostomi</taxon>
        <taxon>Actinopterygii</taxon>
        <taxon>Neopterygii</taxon>
        <taxon>Teleostei</taxon>
        <taxon>Ostariophysi</taxon>
        <taxon>Siluriformes</taxon>
        <taxon>Bagridae</taxon>
        <taxon>Hemibagrus</taxon>
    </lineage>
</organism>
<dbReference type="GO" id="GO:0003689">
    <property type="term" value="F:DNA clamp loader activity"/>
    <property type="evidence" value="ECO:0007669"/>
    <property type="project" value="TreeGrafter"/>
</dbReference>
<evidence type="ECO:0000256" key="5">
    <source>
        <dbReference type="ARBA" id="ARBA00022840"/>
    </source>
</evidence>
<dbReference type="InterPro" id="IPR003959">
    <property type="entry name" value="ATPase_AAA_core"/>
</dbReference>
<dbReference type="GO" id="GO:0005663">
    <property type="term" value="C:DNA replication factor C complex"/>
    <property type="evidence" value="ECO:0007669"/>
    <property type="project" value="TreeGrafter"/>
</dbReference>
<dbReference type="SMART" id="SM00382">
    <property type="entry name" value="AAA"/>
    <property type="match status" value="1"/>
</dbReference>
<dbReference type="GO" id="GO:0016887">
    <property type="term" value="F:ATP hydrolysis activity"/>
    <property type="evidence" value="ECO:0007669"/>
    <property type="project" value="InterPro"/>
</dbReference>
<evidence type="ECO:0000256" key="1">
    <source>
        <dbReference type="ARBA" id="ARBA00004123"/>
    </source>
</evidence>
<evidence type="ECO:0000256" key="3">
    <source>
        <dbReference type="ARBA" id="ARBA00022705"/>
    </source>
</evidence>
<dbReference type="Proteomes" id="UP001274896">
    <property type="component" value="Unassembled WGS sequence"/>
</dbReference>
<evidence type="ECO:0000256" key="8">
    <source>
        <dbReference type="ARBA" id="ARBA00059035"/>
    </source>
</evidence>
<proteinExistence type="inferred from homology"/>
<dbReference type="GO" id="GO:0005524">
    <property type="term" value="F:ATP binding"/>
    <property type="evidence" value="ECO:0007669"/>
    <property type="project" value="UniProtKB-KW"/>
</dbReference>
<accession>A0AAE0QVY2</accession>
<evidence type="ECO:0000256" key="7">
    <source>
        <dbReference type="ARBA" id="ARBA00023242"/>
    </source>
</evidence>
<dbReference type="InterPro" id="IPR008921">
    <property type="entry name" value="DNA_pol3_clamp-load_cplx_C"/>
</dbReference>
<comment type="subcellular location">
    <subcellularLocation>
        <location evidence="1">Nucleus</location>
    </subcellularLocation>
</comment>
<keyword evidence="6" id="KW-0007">Acetylation</keyword>
<dbReference type="InterPro" id="IPR050238">
    <property type="entry name" value="DNA_Rep/Repair_Clamp_Loader"/>
</dbReference>
<name>A0AAE0QVY2_9TELE</name>
<evidence type="ECO:0000256" key="11">
    <source>
        <dbReference type="ARBA" id="ARBA00080378"/>
    </source>
</evidence>
<dbReference type="FunFam" id="3.40.50.300:FF:000237">
    <property type="entry name" value="replication factor C subunit 4"/>
    <property type="match status" value="1"/>
</dbReference>
<dbReference type="InterPro" id="IPR003593">
    <property type="entry name" value="AAA+_ATPase"/>
</dbReference>
<dbReference type="InterPro" id="IPR027417">
    <property type="entry name" value="P-loop_NTPase"/>
</dbReference>
<dbReference type="GO" id="GO:0006261">
    <property type="term" value="P:DNA-templated DNA replication"/>
    <property type="evidence" value="ECO:0007669"/>
    <property type="project" value="TreeGrafter"/>
</dbReference>
<comment type="subunit">
    <text evidence="9">Subunit of the RFC complex, an heteropentameric complex consisting of a large subunit RFC1 and four small subunits RFC2, RFC3, RFC4 and RFC5; the RFC complex interacts with PCNA. Forms an heterotetrameric complex with RFC2, RFC3 and RFC5; this complex has ATPase activity but is not stimulated by PCNA. The heterotetramer of subunits RFC2, RFC3, RFC4 and RFC5 interacts with RAD17. Interacts with ATAD5. Interacts with CTF18. Interacts with CNTD1; this interaction facilitates crossover formation.</text>
</comment>
<dbReference type="FunFam" id="1.10.8.60:FF:000032">
    <property type="entry name" value="Replication factor C subunit 4"/>
    <property type="match status" value="1"/>
</dbReference>
<comment type="function">
    <text evidence="8">Subunit of the replication factor C (RFC) complex which acts during elongation of primed DNA templates by DNA polymerases delta and epsilon, and is necessary for ATP-dependent loading of proliferating cell nuclear antigen (PCNA) onto primed DNA. The RFC4 subunit probably functions as a scaffold on which the other complex components can assemble.</text>
</comment>
<dbReference type="Pfam" id="PF21960">
    <property type="entry name" value="RCF1-5-like_lid"/>
    <property type="match status" value="1"/>
</dbReference>
<keyword evidence="7" id="KW-0539">Nucleus</keyword>
<dbReference type="SUPFAM" id="SSF48019">
    <property type="entry name" value="post-AAA+ oligomerization domain-like"/>
    <property type="match status" value="1"/>
</dbReference>
<evidence type="ECO:0000313" key="14">
    <source>
        <dbReference type="EMBL" id="KAK3533320.1"/>
    </source>
</evidence>
<dbReference type="PANTHER" id="PTHR11669:SF20">
    <property type="entry name" value="REPLICATION FACTOR C SUBUNIT 4"/>
    <property type="match status" value="1"/>
</dbReference>
<evidence type="ECO:0000256" key="2">
    <source>
        <dbReference type="ARBA" id="ARBA00005378"/>
    </source>
</evidence>
<dbReference type="GO" id="GO:0005634">
    <property type="term" value="C:nucleus"/>
    <property type="evidence" value="ECO:0007669"/>
    <property type="project" value="UniProtKB-SubCell"/>
</dbReference>
<keyword evidence="15" id="KW-1185">Reference proteome</keyword>
<dbReference type="AlphaFoldDB" id="A0AAE0QVY2"/>
<evidence type="ECO:0000313" key="15">
    <source>
        <dbReference type="Proteomes" id="UP001274896"/>
    </source>
</evidence>
<evidence type="ECO:0000256" key="12">
    <source>
        <dbReference type="SAM" id="Phobius"/>
    </source>
</evidence>